<keyword evidence="3" id="KW-0677">Repeat</keyword>
<dbReference type="Proteomes" id="UP000274756">
    <property type="component" value="Unassembled WGS sequence"/>
</dbReference>
<dbReference type="OrthoDB" id="4062651at2759"/>
<keyword evidence="2" id="KW-0812">Transmembrane</keyword>
<dbReference type="GO" id="GO:0005524">
    <property type="term" value="F:ATP binding"/>
    <property type="evidence" value="ECO:0007669"/>
    <property type="project" value="UniProtKB-KW"/>
</dbReference>
<evidence type="ECO:0000256" key="1">
    <source>
        <dbReference type="ARBA" id="ARBA00004167"/>
    </source>
</evidence>
<evidence type="ECO:0000313" key="12">
    <source>
        <dbReference type="Proteomes" id="UP000274756"/>
    </source>
</evidence>
<keyword evidence="12" id="KW-1185">Reference proteome</keyword>
<dbReference type="Gene3D" id="2.10.50.10">
    <property type="entry name" value="Tumor Necrosis Factor Receptor, subunit A, domain 2"/>
    <property type="match status" value="1"/>
</dbReference>
<dbReference type="Gene3D" id="2.60.40.10">
    <property type="entry name" value="Immunoglobulins"/>
    <property type="match status" value="1"/>
</dbReference>
<accession>A0A0N4US22</accession>
<dbReference type="GO" id="GO:0007411">
    <property type="term" value="P:axon guidance"/>
    <property type="evidence" value="ECO:0007669"/>
    <property type="project" value="TreeGrafter"/>
</dbReference>
<feature type="domain" description="Tyrosine-protein kinase ephrin type A/B receptor-like" evidence="9">
    <location>
        <begin position="14"/>
        <end position="46"/>
    </location>
</feature>
<evidence type="ECO:0000259" key="9">
    <source>
        <dbReference type="Pfam" id="PF07699"/>
    </source>
</evidence>
<evidence type="ECO:0000256" key="5">
    <source>
        <dbReference type="ARBA" id="ARBA00022840"/>
    </source>
</evidence>
<dbReference type="Pfam" id="PF07699">
    <property type="entry name" value="Ephrin_rec_like"/>
    <property type="match status" value="1"/>
</dbReference>
<dbReference type="GO" id="GO:0005886">
    <property type="term" value="C:plasma membrane"/>
    <property type="evidence" value="ECO:0007669"/>
    <property type="project" value="TreeGrafter"/>
</dbReference>
<keyword evidence="4" id="KW-0547">Nucleotide-binding</keyword>
<keyword evidence="8" id="KW-0675">Receptor</keyword>
<evidence type="ECO:0000256" key="4">
    <source>
        <dbReference type="ARBA" id="ARBA00022741"/>
    </source>
</evidence>
<sequence length="122" mass="13516">MFPNEYIYFKYRITACALGTYKDVAGEGECRICPAHSRSPKIGSPNCQCDEGYYRAINETIHDGCSQLLLILSSEPNNFSSSTTEPPSKPSNLATVEIEQTSVVIEWDEPLILGGRKVILIN</sequence>
<reference evidence="13" key="1">
    <citation type="submission" date="2017-02" db="UniProtKB">
        <authorList>
            <consortium name="WormBaseParasite"/>
        </authorList>
    </citation>
    <scope>IDENTIFICATION</scope>
</reference>
<dbReference type="GO" id="GO:0030425">
    <property type="term" value="C:dendrite"/>
    <property type="evidence" value="ECO:0007669"/>
    <property type="project" value="TreeGrafter"/>
</dbReference>
<dbReference type="STRING" id="318479.A0A0N4US22"/>
<protein>
    <submittedName>
        <fullName evidence="13">Ephrin_rec_like domain-containing protein</fullName>
    </submittedName>
</protein>
<proteinExistence type="predicted"/>
<keyword evidence="5" id="KW-0067">ATP-binding</keyword>
<keyword evidence="6" id="KW-1133">Transmembrane helix</keyword>
<dbReference type="InterPro" id="IPR036116">
    <property type="entry name" value="FN3_sf"/>
</dbReference>
<evidence type="ECO:0000256" key="7">
    <source>
        <dbReference type="ARBA" id="ARBA00023136"/>
    </source>
</evidence>
<dbReference type="PANTHER" id="PTHR46877:SF14">
    <property type="entry name" value="RECEPTOR PROTEIN-TYROSINE KINASE"/>
    <property type="match status" value="1"/>
</dbReference>
<dbReference type="InterPro" id="IPR050449">
    <property type="entry name" value="Ephrin_rcpt_TKs"/>
</dbReference>
<evidence type="ECO:0000313" key="10">
    <source>
        <dbReference type="EMBL" id="VDN54277.1"/>
    </source>
</evidence>
<dbReference type="SUPFAM" id="SSF49265">
    <property type="entry name" value="Fibronectin type III"/>
    <property type="match status" value="1"/>
</dbReference>
<gene>
    <name evidence="10" type="ORF">DME_LOCUS4250</name>
</gene>
<dbReference type="InterPro" id="IPR013783">
    <property type="entry name" value="Ig-like_fold"/>
</dbReference>
<dbReference type="AlphaFoldDB" id="A0A0N4US22"/>
<evidence type="ECO:0000256" key="6">
    <source>
        <dbReference type="ARBA" id="ARBA00022989"/>
    </source>
</evidence>
<evidence type="ECO:0000313" key="11">
    <source>
        <dbReference type="Proteomes" id="UP000038040"/>
    </source>
</evidence>
<dbReference type="WBParaSite" id="DME_0001085401-mRNA-1">
    <property type="protein sequence ID" value="DME_0001085401-mRNA-1"/>
    <property type="gene ID" value="DME_0001085401"/>
</dbReference>
<dbReference type="Proteomes" id="UP000038040">
    <property type="component" value="Unplaced"/>
</dbReference>
<dbReference type="EMBL" id="UYYG01000488">
    <property type="protein sequence ID" value="VDN54277.1"/>
    <property type="molecule type" value="Genomic_DNA"/>
</dbReference>
<dbReference type="GO" id="GO:0005005">
    <property type="term" value="F:transmembrane-ephrin receptor activity"/>
    <property type="evidence" value="ECO:0007669"/>
    <property type="project" value="TreeGrafter"/>
</dbReference>
<reference evidence="10 12" key="2">
    <citation type="submission" date="2018-11" db="EMBL/GenBank/DDBJ databases">
        <authorList>
            <consortium name="Pathogen Informatics"/>
        </authorList>
    </citation>
    <scope>NUCLEOTIDE SEQUENCE [LARGE SCALE GENOMIC DNA]</scope>
</reference>
<dbReference type="PANTHER" id="PTHR46877">
    <property type="entry name" value="EPH RECEPTOR A5"/>
    <property type="match status" value="1"/>
</dbReference>
<evidence type="ECO:0000256" key="3">
    <source>
        <dbReference type="ARBA" id="ARBA00022737"/>
    </source>
</evidence>
<evidence type="ECO:0000313" key="13">
    <source>
        <dbReference type="WBParaSite" id="DME_0001085401-mRNA-1"/>
    </source>
</evidence>
<evidence type="ECO:0000256" key="8">
    <source>
        <dbReference type="ARBA" id="ARBA00023170"/>
    </source>
</evidence>
<comment type="subcellular location">
    <subcellularLocation>
        <location evidence="1">Membrane</location>
        <topology evidence="1">Single-pass membrane protein</topology>
    </subcellularLocation>
</comment>
<organism evidence="11 13">
    <name type="scientific">Dracunculus medinensis</name>
    <name type="common">Guinea worm</name>
    <dbReference type="NCBI Taxonomy" id="318479"/>
    <lineage>
        <taxon>Eukaryota</taxon>
        <taxon>Metazoa</taxon>
        <taxon>Ecdysozoa</taxon>
        <taxon>Nematoda</taxon>
        <taxon>Chromadorea</taxon>
        <taxon>Rhabditida</taxon>
        <taxon>Spirurina</taxon>
        <taxon>Dracunculoidea</taxon>
        <taxon>Dracunculidae</taxon>
        <taxon>Dracunculus</taxon>
    </lineage>
</organism>
<evidence type="ECO:0000256" key="2">
    <source>
        <dbReference type="ARBA" id="ARBA00022692"/>
    </source>
</evidence>
<dbReference type="FunFam" id="2.10.50.10:FF:000001">
    <property type="entry name" value="Ephrin type-A receptor 5"/>
    <property type="match status" value="1"/>
</dbReference>
<keyword evidence="7" id="KW-0472">Membrane</keyword>
<dbReference type="InterPro" id="IPR011641">
    <property type="entry name" value="Tyr-kin_ephrin_A/B_rcpt-like"/>
</dbReference>
<name>A0A0N4US22_DRAME</name>